<keyword evidence="2" id="KW-1185">Reference proteome</keyword>
<proteinExistence type="predicted"/>
<dbReference type="InParanoid" id="M4DGI1"/>
<dbReference type="EnsemblPlants" id="Bra015606.1">
    <property type="protein sequence ID" value="Bra015606.1-P"/>
    <property type="gene ID" value="Bra015606"/>
</dbReference>
<protein>
    <submittedName>
        <fullName evidence="1">Uncharacterized protein</fullName>
    </submittedName>
</protein>
<sequence>MANVGAVFNMQTNQLCLTRINPDVHSDPIRVMRPWTSDTGLTPDSLQHATAIMRMNTKPSIQERLTARSHHRLTETFIHRSTTRSCADESLYKSSAVETELPETRSDEYDEDYHREENIEYHGLAMDDQGLLHRSSAYATLTSIDGETRNQRGAGATPFALTYQSGIRLSRQPSTINIRNNPSIIIRYKHISQEHLNNNTDYDLIPNEIGIFRDSAERARGMDGSILNVFKEDFAEKHDDVYYPFDNSIGWLTTCTEEMNQDLAMLQKQHGVGEGRPTSIDTRTQTSIDASIQALIDAHLAPFEERLQSFTYRLDGVYYPLRDSKDFLTTRLDTFKLVIEKSLRDKLDEITLSQDLLKEDVYQELKDISETTHARLVMQQRNIGNLQHRMHGIEVARERLKNQWNRGDEAIRSFIGAWYQMSTNEVDTCIQPSGHFDHY</sequence>
<accession>M4DGI1</accession>
<dbReference type="HOGENOM" id="CLU_624629_0_0_1"/>
<name>M4DGI1_BRACM</name>
<reference evidence="1" key="3">
    <citation type="submission" date="2023-03" db="UniProtKB">
        <authorList>
            <consortium name="EnsemblPlants"/>
        </authorList>
    </citation>
    <scope>IDENTIFICATION</scope>
    <source>
        <strain evidence="1">cv. Chiifu-401-42</strain>
    </source>
</reference>
<dbReference type="AlphaFoldDB" id="M4DGI1"/>
<reference evidence="1 2" key="1">
    <citation type="journal article" date="2011" name="Nat. Genet.">
        <title>The genome of the mesopolyploid crop species Brassica rapa.</title>
        <authorList>
            <consortium name="Brassica rapa Genome Sequencing Project Consortium"/>
            <person name="Wang X."/>
            <person name="Wang H."/>
            <person name="Wang J."/>
            <person name="Sun R."/>
            <person name="Wu J."/>
            <person name="Liu S."/>
            <person name="Bai Y."/>
            <person name="Mun J.H."/>
            <person name="Bancroft I."/>
            <person name="Cheng F."/>
            <person name="Huang S."/>
            <person name="Li X."/>
            <person name="Hua W."/>
            <person name="Wang J."/>
            <person name="Wang X."/>
            <person name="Freeling M."/>
            <person name="Pires J.C."/>
            <person name="Paterson A.H."/>
            <person name="Chalhoub B."/>
            <person name="Wang B."/>
            <person name="Hayward A."/>
            <person name="Sharpe A.G."/>
            <person name="Park B.S."/>
            <person name="Weisshaar B."/>
            <person name="Liu B."/>
            <person name="Li B."/>
            <person name="Liu B."/>
            <person name="Tong C."/>
            <person name="Song C."/>
            <person name="Duran C."/>
            <person name="Peng C."/>
            <person name="Geng C."/>
            <person name="Koh C."/>
            <person name="Lin C."/>
            <person name="Edwards D."/>
            <person name="Mu D."/>
            <person name="Shen D."/>
            <person name="Soumpourou E."/>
            <person name="Li F."/>
            <person name="Fraser F."/>
            <person name="Conant G."/>
            <person name="Lassalle G."/>
            <person name="King G.J."/>
            <person name="Bonnema G."/>
            <person name="Tang H."/>
            <person name="Wang H."/>
            <person name="Belcram H."/>
            <person name="Zhou H."/>
            <person name="Hirakawa H."/>
            <person name="Abe H."/>
            <person name="Guo H."/>
            <person name="Wang H."/>
            <person name="Jin H."/>
            <person name="Parkin I.A."/>
            <person name="Batley J."/>
            <person name="Kim J.S."/>
            <person name="Just J."/>
            <person name="Li J."/>
            <person name="Xu J."/>
            <person name="Deng J."/>
            <person name="Kim J.A."/>
            <person name="Li J."/>
            <person name="Yu J."/>
            <person name="Meng J."/>
            <person name="Wang J."/>
            <person name="Min J."/>
            <person name="Poulain J."/>
            <person name="Wang J."/>
            <person name="Hatakeyama K."/>
            <person name="Wu K."/>
            <person name="Wang L."/>
            <person name="Fang L."/>
            <person name="Trick M."/>
            <person name="Links M.G."/>
            <person name="Zhao M."/>
            <person name="Jin M."/>
            <person name="Ramchiary N."/>
            <person name="Drou N."/>
            <person name="Berkman P.J."/>
            <person name="Cai Q."/>
            <person name="Huang Q."/>
            <person name="Li R."/>
            <person name="Tabata S."/>
            <person name="Cheng S."/>
            <person name="Zhang S."/>
            <person name="Zhang S."/>
            <person name="Huang S."/>
            <person name="Sato S."/>
            <person name="Sun S."/>
            <person name="Kwon S.J."/>
            <person name="Choi S.R."/>
            <person name="Lee T.H."/>
            <person name="Fan W."/>
            <person name="Zhao X."/>
            <person name="Tan X."/>
            <person name="Xu X."/>
            <person name="Wang Y."/>
            <person name="Qiu Y."/>
            <person name="Yin Y."/>
            <person name="Li Y."/>
            <person name="Du Y."/>
            <person name="Liao Y."/>
            <person name="Lim Y."/>
            <person name="Narusaka Y."/>
            <person name="Wang Y."/>
            <person name="Wang Z."/>
            <person name="Li Z."/>
            <person name="Wang Z."/>
            <person name="Xiong Z."/>
            <person name="Zhang Z."/>
        </authorList>
    </citation>
    <scope>NUCLEOTIDE SEQUENCE [LARGE SCALE GENOMIC DNA]</scope>
    <source>
        <strain evidence="1 2">cv. Chiifu-401-42</strain>
    </source>
</reference>
<dbReference type="Gramene" id="Bra015606.1">
    <property type="protein sequence ID" value="Bra015606.1-P"/>
    <property type="gene ID" value="Bra015606"/>
</dbReference>
<evidence type="ECO:0000313" key="1">
    <source>
        <dbReference type="EnsemblPlants" id="Bra015606.1-P"/>
    </source>
</evidence>
<reference evidence="1 2" key="2">
    <citation type="journal article" date="2018" name="Hortic Res">
        <title>Improved Brassica rapa reference genome by single-molecule sequencing and chromosome conformation capture technologies.</title>
        <authorList>
            <person name="Zhang L."/>
            <person name="Cai X."/>
            <person name="Wu J."/>
            <person name="Liu M."/>
            <person name="Grob S."/>
            <person name="Cheng F."/>
            <person name="Liang J."/>
            <person name="Cai C."/>
            <person name="Liu Z."/>
            <person name="Liu B."/>
            <person name="Wang F."/>
            <person name="Li S."/>
            <person name="Liu F."/>
            <person name="Li X."/>
            <person name="Cheng L."/>
            <person name="Yang W."/>
            <person name="Li M.H."/>
            <person name="Grossniklaus U."/>
            <person name="Zheng H."/>
            <person name="Wang X."/>
        </authorList>
    </citation>
    <scope>NUCLEOTIDE SEQUENCE [LARGE SCALE GENOMIC DNA]</scope>
    <source>
        <strain evidence="1 2">cv. Chiifu-401-42</strain>
    </source>
</reference>
<organism evidence="1 2">
    <name type="scientific">Brassica campestris</name>
    <name type="common">Field mustard</name>
    <dbReference type="NCBI Taxonomy" id="3711"/>
    <lineage>
        <taxon>Eukaryota</taxon>
        <taxon>Viridiplantae</taxon>
        <taxon>Streptophyta</taxon>
        <taxon>Embryophyta</taxon>
        <taxon>Tracheophyta</taxon>
        <taxon>Spermatophyta</taxon>
        <taxon>Magnoliopsida</taxon>
        <taxon>eudicotyledons</taxon>
        <taxon>Gunneridae</taxon>
        <taxon>Pentapetalae</taxon>
        <taxon>rosids</taxon>
        <taxon>malvids</taxon>
        <taxon>Brassicales</taxon>
        <taxon>Brassicaceae</taxon>
        <taxon>Brassiceae</taxon>
        <taxon>Brassica</taxon>
    </lineage>
</organism>
<evidence type="ECO:0000313" key="2">
    <source>
        <dbReference type="Proteomes" id="UP000011750"/>
    </source>
</evidence>
<dbReference type="Proteomes" id="UP000011750">
    <property type="component" value="Chromosome A10"/>
</dbReference>